<evidence type="ECO:0000313" key="2">
    <source>
        <dbReference type="Proteomes" id="UP000676336"/>
    </source>
</evidence>
<comment type="caution">
    <text evidence="1">The sequence shown here is derived from an EMBL/GenBank/DDBJ whole genome shotgun (WGS) entry which is preliminary data.</text>
</comment>
<sequence>MESHDVKMKEYNRQYREELTQLELEISKHQQHHHDASVLFRTVQTYIKHRTIQIKEETFQQINSFHGKLSRRQRSKKKQSKQLLFLNVFCKKFNFLKMKSEDLQKLVILKHQNGDYPTKIFRDLNGILSLATIKRWCGMIDETSSINLRYSPGCSRTARTKGAINKVKKKLQENKVSSRKLALELDISRQVLDVILRDDLGCRPYKYLVVPALTEEHKEKNKTFANWIRTNFRKQETVKILFSDEKMFD</sequence>
<dbReference type="Proteomes" id="UP000676336">
    <property type="component" value="Unassembled WGS sequence"/>
</dbReference>
<proteinExistence type="predicted"/>
<organism evidence="1 2">
    <name type="scientific">Rotaria magnacalcarata</name>
    <dbReference type="NCBI Taxonomy" id="392030"/>
    <lineage>
        <taxon>Eukaryota</taxon>
        <taxon>Metazoa</taxon>
        <taxon>Spiralia</taxon>
        <taxon>Gnathifera</taxon>
        <taxon>Rotifera</taxon>
        <taxon>Eurotatoria</taxon>
        <taxon>Bdelloidea</taxon>
        <taxon>Philodinida</taxon>
        <taxon>Philodinidae</taxon>
        <taxon>Rotaria</taxon>
    </lineage>
</organism>
<feature type="non-terminal residue" evidence="1">
    <location>
        <position position="1"/>
    </location>
</feature>
<gene>
    <name evidence="1" type="ORF">SMN809_LOCUS40014</name>
</gene>
<accession>A0A8S2ZHH8</accession>
<dbReference type="AlphaFoldDB" id="A0A8S2ZHH8"/>
<protein>
    <submittedName>
        <fullName evidence="1">Uncharacterized protein</fullName>
    </submittedName>
</protein>
<dbReference type="EMBL" id="CAJOBI010108989">
    <property type="protein sequence ID" value="CAF4624004.1"/>
    <property type="molecule type" value="Genomic_DNA"/>
</dbReference>
<name>A0A8S2ZHH8_9BILA</name>
<reference evidence="1" key="1">
    <citation type="submission" date="2021-02" db="EMBL/GenBank/DDBJ databases">
        <authorList>
            <person name="Nowell W R."/>
        </authorList>
    </citation>
    <scope>NUCLEOTIDE SEQUENCE</scope>
</reference>
<evidence type="ECO:0000313" key="1">
    <source>
        <dbReference type="EMBL" id="CAF4624004.1"/>
    </source>
</evidence>